<dbReference type="Gene3D" id="3.10.580.10">
    <property type="entry name" value="CBS-domain"/>
    <property type="match status" value="1"/>
</dbReference>
<dbReference type="InterPro" id="IPR046342">
    <property type="entry name" value="CBS_dom_sf"/>
</dbReference>
<keyword evidence="14" id="KW-1185">Reference proteome</keyword>
<evidence type="ECO:0000256" key="8">
    <source>
        <dbReference type="PROSITE-ProRule" id="PRU00703"/>
    </source>
</evidence>
<dbReference type="PANTHER" id="PTHR43099">
    <property type="entry name" value="UPF0053 PROTEIN YRKA"/>
    <property type="match status" value="1"/>
</dbReference>
<evidence type="ECO:0000256" key="1">
    <source>
        <dbReference type="ARBA" id="ARBA00004651"/>
    </source>
</evidence>
<keyword evidence="4" id="KW-0677">Repeat</keyword>
<dbReference type="CDD" id="cd04590">
    <property type="entry name" value="CBS_pair_CorC_HlyC_assoc"/>
    <property type="match status" value="1"/>
</dbReference>
<dbReference type="PROSITE" id="PS51371">
    <property type="entry name" value="CBS"/>
    <property type="match status" value="2"/>
</dbReference>
<comment type="subcellular location">
    <subcellularLocation>
        <location evidence="1">Cell membrane</location>
        <topology evidence="1">Multi-pass membrane protein</topology>
    </subcellularLocation>
</comment>
<organism evidence="13 14">
    <name type="scientific">Deinococcus cellulosilyticus (strain DSM 18568 / NBRC 106333 / KACC 11606 / 5516J-15)</name>
    <dbReference type="NCBI Taxonomy" id="1223518"/>
    <lineage>
        <taxon>Bacteria</taxon>
        <taxon>Thermotogati</taxon>
        <taxon>Deinococcota</taxon>
        <taxon>Deinococci</taxon>
        <taxon>Deinococcales</taxon>
        <taxon>Deinococcaceae</taxon>
        <taxon>Deinococcus</taxon>
    </lineage>
</organism>
<dbReference type="InterPro" id="IPR051676">
    <property type="entry name" value="UPF0053_domain"/>
</dbReference>
<dbReference type="PROSITE" id="PS51846">
    <property type="entry name" value="CNNM"/>
    <property type="match status" value="1"/>
</dbReference>
<dbReference type="FunFam" id="3.10.580.10:FF:000002">
    <property type="entry name" value="Magnesium/cobalt efflux protein CorC"/>
    <property type="match status" value="1"/>
</dbReference>
<dbReference type="InterPro" id="IPR044751">
    <property type="entry name" value="Ion_transp-like_CBS"/>
</dbReference>
<evidence type="ECO:0000259" key="11">
    <source>
        <dbReference type="PROSITE" id="PS51371"/>
    </source>
</evidence>
<dbReference type="SUPFAM" id="SSF56176">
    <property type="entry name" value="FAD-binding/transporter-associated domain-like"/>
    <property type="match status" value="1"/>
</dbReference>
<evidence type="ECO:0000256" key="5">
    <source>
        <dbReference type="ARBA" id="ARBA00022989"/>
    </source>
</evidence>
<dbReference type="Pfam" id="PF01595">
    <property type="entry name" value="CNNM"/>
    <property type="match status" value="1"/>
</dbReference>
<feature type="domain" description="CBS" evidence="11">
    <location>
        <begin position="287"/>
        <end position="347"/>
    </location>
</feature>
<comment type="caution">
    <text evidence="13">The sequence shown here is derived from an EMBL/GenBank/DDBJ whole genome shotgun (WGS) entry which is preliminary data.</text>
</comment>
<keyword evidence="6 8" id="KW-0129">CBS domain</keyword>
<keyword evidence="7 9" id="KW-0472">Membrane</keyword>
<gene>
    <name evidence="13" type="ORF">DC3_09060</name>
</gene>
<dbReference type="Proteomes" id="UP000321306">
    <property type="component" value="Unassembled WGS sequence"/>
</dbReference>
<dbReference type="InterPro" id="IPR000644">
    <property type="entry name" value="CBS_dom"/>
</dbReference>
<dbReference type="InterPro" id="IPR005170">
    <property type="entry name" value="Transptr-assoc_dom"/>
</dbReference>
<name>A0A511MY38_DEIC1</name>
<accession>A0A511MY38</accession>
<dbReference type="InterPro" id="IPR036318">
    <property type="entry name" value="FAD-bd_PCMH-like_sf"/>
</dbReference>
<evidence type="ECO:0000256" key="6">
    <source>
        <dbReference type="ARBA" id="ARBA00023122"/>
    </source>
</evidence>
<evidence type="ECO:0000256" key="3">
    <source>
        <dbReference type="ARBA" id="ARBA00022692"/>
    </source>
</evidence>
<dbReference type="SMART" id="SM00116">
    <property type="entry name" value="CBS"/>
    <property type="match status" value="2"/>
</dbReference>
<protein>
    <recommendedName>
        <fullName evidence="15">HlyC/CorC family transporter</fullName>
    </recommendedName>
</protein>
<dbReference type="InterPro" id="IPR016169">
    <property type="entry name" value="FAD-bd_PCMH_sub2"/>
</dbReference>
<dbReference type="GO" id="GO:0005886">
    <property type="term" value="C:plasma membrane"/>
    <property type="evidence" value="ECO:0007669"/>
    <property type="project" value="UniProtKB-SubCell"/>
</dbReference>
<sequence length="441" mass="49307">MNISDLLGLLSLFVLVLLNGYFVASEFALVSVRRTRIEQLVDEGVRAAKDVKMALQQLDLYIAATQLGITMASLAIGFVAEPAIEHLLHPWLEKAQISESSVKAISFGVAFAISTTLHIVFGELAPKTIALQLTEQTALAVTKPLIIFTTVFRPVIYGMNWLGNKVVSLMGLKPASGHHSLYSEEEIRMILDTSSEAGMFEEQEREFLENVFEFDAITVKTIMTHRTEIIAMPEDAPLRDLIEYRREHGYSRVPVFSGTLDNVTGIVHTADTLLHLEHLDTMTLSDLKRPVYFVPESMKVRDLFNSLKTQKTHMAIVVDEFGGTAGLVTLEDAIEELVGDIYDETDEEEDSIQILDNNTYLVDGGVHMNEIESLLEQEIDNSDESEYETVAGFLFSRLGHIPKAGESVRANNWIFEVIDANERAIKQVSIYPHQETTEEEA</sequence>
<evidence type="ECO:0000256" key="10">
    <source>
        <dbReference type="SAM" id="Phobius"/>
    </source>
</evidence>
<dbReference type="Pfam" id="PF00571">
    <property type="entry name" value="CBS"/>
    <property type="match status" value="2"/>
</dbReference>
<keyword evidence="5 9" id="KW-1133">Transmembrane helix</keyword>
<keyword evidence="2" id="KW-1003">Cell membrane</keyword>
<dbReference type="AlphaFoldDB" id="A0A511MY38"/>
<dbReference type="InterPro" id="IPR002550">
    <property type="entry name" value="CNNM"/>
</dbReference>
<dbReference type="GO" id="GO:0050660">
    <property type="term" value="F:flavin adenine dinucleotide binding"/>
    <property type="evidence" value="ECO:0007669"/>
    <property type="project" value="InterPro"/>
</dbReference>
<dbReference type="PANTHER" id="PTHR43099:SF2">
    <property type="entry name" value="UPF0053 PROTEIN YRKA"/>
    <property type="match status" value="1"/>
</dbReference>
<evidence type="ECO:0000256" key="2">
    <source>
        <dbReference type="ARBA" id="ARBA00022475"/>
    </source>
</evidence>
<feature type="transmembrane region" description="Helical" evidence="10">
    <location>
        <begin position="101"/>
        <end position="121"/>
    </location>
</feature>
<keyword evidence="3 9" id="KW-0812">Transmembrane</keyword>
<evidence type="ECO:0000256" key="9">
    <source>
        <dbReference type="PROSITE-ProRule" id="PRU01193"/>
    </source>
</evidence>
<feature type="domain" description="CNNM transmembrane" evidence="12">
    <location>
        <begin position="1"/>
        <end position="204"/>
    </location>
</feature>
<evidence type="ECO:0000313" key="14">
    <source>
        <dbReference type="Proteomes" id="UP000321306"/>
    </source>
</evidence>
<dbReference type="Pfam" id="PF03471">
    <property type="entry name" value="CorC_HlyC"/>
    <property type="match status" value="1"/>
</dbReference>
<feature type="domain" description="CBS" evidence="11">
    <location>
        <begin position="223"/>
        <end position="282"/>
    </location>
</feature>
<dbReference type="SUPFAM" id="SSF54631">
    <property type="entry name" value="CBS-domain pair"/>
    <property type="match status" value="1"/>
</dbReference>
<evidence type="ECO:0000313" key="13">
    <source>
        <dbReference type="EMBL" id="GEM45271.1"/>
    </source>
</evidence>
<dbReference type="RefSeq" id="WP_307724733.1">
    <property type="nucleotide sequence ID" value="NZ_BJXB01000003.1"/>
</dbReference>
<evidence type="ECO:0000256" key="4">
    <source>
        <dbReference type="ARBA" id="ARBA00022737"/>
    </source>
</evidence>
<evidence type="ECO:0008006" key="15">
    <source>
        <dbReference type="Google" id="ProtNLM"/>
    </source>
</evidence>
<dbReference type="SMART" id="SM01091">
    <property type="entry name" value="CorC_HlyC"/>
    <property type="match status" value="1"/>
</dbReference>
<evidence type="ECO:0000256" key="7">
    <source>
        <dbReference type="ARBA" id="ARBA00023136"/>
    </source>
</evidence>
<evidence type="ECO:0000259" key="12">
    <source>
        <dbReference type="PROSITE" id="PS51846"/>
    </source>
</evidence>
<feature type="transmembrane region" description="Helical" evidence="10">
    <location>
        <begin position="60"/>
        <end position="80"/>
    </location>
</feature>
<reference evidence="13 14" key="1">
    <citation type="submission" date="2019-07" db="EMBL/GenBank/DDBJ databases">
        <title>Whole genome shotgun sequence of Deinococcus cellulosilyticus NBRC 106333.</title>
        <authorList>
            <person name="Hosoyama A."/>
            <person name="Uohara A."/>
            <person name="Ohji S."/>
            <person name="Ichikawa N."/>
        </authorList>
    </citation>
    <scope>NUCLEOTIDE SEQUENCE [LARGE SCALE GENOMIC DNA]</scope>
    <source>
        <strain evidence="13 14">NBRC 106333</strain>
    </source>
</reference>
<dbReference type="Gene3D" id="3.30.465.10">
    <property type="match status" value="1"/>
</dbReference>
<proteinExistence type="predicted"/>
<dbReference type="EMBL" id="BJXB01000003">
    <property type="protein sequence ID" value="GEM45271.1"/>
    <property type="molecule type" value="Genomic_DNA"/>
</dbReference>